<proteinExistence type="predicted"/>
<dbReference type="AlphaFoldDB" id="A0A1Y2LD83"/>
<sequence>MLGNILNLVAGHVQKRARDSFRCLKRPVGIFNGRFQARYDLCLKGASYENGLLLMFKRAGLSKKPQMP</sequence>
<evidence type="ECO:0000313" key="2">
    <source>
        <dbReference type="Proteomes" id="UP000193396"/>
    </source>
</evidence>
<name>A0A1Y2LD83_9PROT</name>
<dbReference type="EMBL" id="JFKB01000006">
    <property type="protein sequence ID" value="OSQ47991.1"/>
    <property type="molecule type" value="Genomic_DNA"/>
</dbReference>
<accession>A0A1Y2LD83</accession>
<dbReference type="Proteomes" id="UP000193396">
    <property type="component" value="Unassembled WGS sequence"/>
</dbReference>
<organism evidence="1 2">
    <name type="scientific">Thalassospira alkalitolerans</name>
    <dbReference type="NCBI Taxonomy" id="1293890"/>
    <lineage>
        <taxon>Bacteria</taxon>
        <taxon>Pseudomonadati</taxon>
        <taxon>Pseudomonadota</taxon>
        <taxon>Alphaproteobacteria</taxon>
        <taxon>Rhodospirillales</taxon>
        <taxon>Thalassospiraceae</taxon>
        <taxon>Thalassospira</taxon>
    </lineage>
</organism>
<comment type="caution">
    <text evidence="1">The sequence shown here is derived from an EMBL/GenBank/DDBJ whole genome shotgun (WGS) entry which is preliminary data.</text>
</comment>
<keyword evidence="2" id="KW-1185">Reference proteome</keyword>
<protein>
    <submittedName>
        <fullName evidence="1">Uncharacterized protein</fullName>
    </submittedName>
</protein>
<reference evidence="1 2" key="1">
    <citation type="submission" date="2014-03" db="EMBL/GenBank/DDBJ databases">
        <title>The draft genome sequence of Thalassospira alkalitolerans JCM 18968.</title>
        <authorList>
            <person name="Lai Q."/>
            <person name="Shao Z."/>
        </authorList>
    </citation>
    <scope>NUCLEOTIDE SEQUENCE [LARGE SCALE GENOMIC DNA]</scope>
    <source>
        <strain evidence="1 2">JCM 18968</strain>
    </source>
</reference>
<gene>
    <name evidence="1" type="ORF">TALK_10330</name>
</gene>
<evidence type="ECO:0000313" key="1">
    <source>
        <dbReference type="EMBL" id="OSQ47991.1"/>
    </source>
</evidence>